<dbReference type="PANTHER" id="PTHR40111">
    <property type="entry name" value="CEPHALOSPORIN-C DEACETYLASE"/>
    <property type="match status" value="1"/>
</dbReference>
<evidence type="ECO:0000313" key="5">
    <source>
        <dbReference type="Proteomes" id="UP000095594"/>
    </source>
</evidence>
<evidence type="ECO:0000313" key="4">
    <source>
        <dbReference type="EMBL" id="CUN75705.1"/>
    </source>
</evidence>
<dbReference type="Pfam" id="PF05448">
    <property type="entry name" value="AXE1"/>
    <property type="match status" value="1"/>
</dbReference>
<dbReference type="Gene3D" id="3.40.50.1820">
    <property type="entry name" value="alpha/beta hydrolase"/>
    <property type="match status" value="1"/>
</dbReference>
<evidence type="ECO:0000256" key="2">
    <source>
        <dbReference type="PIRSR" id="PIRSR639069-2"/>
    </source>
</evidence>
<reference evidence="4 5" key="1">
    <citation type="submission" date="2015-09" db="EMBL/GenBank/DDBJ databases">
        <authorList>
            <consortium name="Pathogen Informatics"/>
        </authorList>
    </citation>
    <scope>NUCLEOTIDE SEQUENCE [LARGE SCALE GENOMIC DNA]</scope>
    <source>
        <strain evidence="4 5">2789STDY5834856</strain>
    </source>
</reference>
<dbReference type="GO" id="GO:0047739">
    <property type="term" value="F:cephalosporin-C deacetylase activity"/>
    <property type="evidence" value="ECO:0007669"/>
    <property type="project" value="UniProtKB-EC"/>
</dbReference>
<dbReference type="InterPro" id="IPR008391">
    <property type="entry name" value="AXE1_dom"/>
</dbReference>
<sequence length="321" mass="36538">MPIVDMPLERLREYKGTNTLPSDFSEFWNERINEVKNHPLKYKITESEIRGFEGCEFLDLWFKGIDGGKVYAKYIRPKTDEDVPLILQFHGYPGASRGWFEQLSFVGMGCAIIAMDCPGQGGNGDSYTNMKGTTVSGHIVAGLDGDICNMYYVKLFQNASILCRIVKELNGIDKERIYANGASQGAGIALVCAALNPIIKKCAALYPFLSDYKRVWDMDLDMIAYEGLRYYSRWFNPMNDKEDEMFTKLGYIDVHNFADMINCEVLFGTGLMDNVCPPSTQFAIYNNIGSKKKHIIFPDYTHEEIGEFDDMLIDFFLKEDD</sequence>
<evidence type="ECO:0000259" key="3">
    <source>
        <dbReference type="Pfam" id="PF05448"/>
    </source>
</evidence>
<feature type="active site" description="Charge relay system" evidence="1">
    <location>
        <position position="302"/>
    </location>
</feature>
<dbReference type="GO" id="GO:0005976">
    <property type="term" value="P:polysaccharide metabolic process"/>
    <property type="evidence" value="ECO:0007669"/>
    <property type="project" value="TreeGrafter"/>
</dbReference>
<dbReference type="InterPro" id="IPR029058">
    <property type="entry name" value="AB_hydrolase_fold"/>
</dbReference>
<protein>
    <submittedName>
        <fullName evidence="4">Acetyl xylan esterase</fullName>
        <ecNumber evidence="4">3.1.1.41</ecNumber>
    </submittedName>
</protein>
<dbReference type="PANTHER" id="PTHR40111:SF1">
    <property type="entry name" value="CEPHALOSPORIN-C DEACETYLASE"/>
    <property type="match status" value="1"/>
</dbReference>
<evidence type="ECO:0000256" key="1">
    <source>
        <dbReference type="PIRSR" id="PIRSR639069-1"/>
    </source>
</evidence>
<feature type="binding site" evidence="2">
    <location>
        <position position="92"/>
    </location>
    <ligand>
        <name>substrate</name>
    </ligand>
</feature>
<proteinExistence type="predicted"/>
<dbReference type="EC" id="3.1.1.41" evidence="4"/>
<dbReference type="EMBL" id="CYZX01000002">
    <property type="protein sequence ID" value="CUN75705.1"/>
    <property type="molecule type" value="Genomic_DNA"/>
</dbReference>
<dbReference type="OrthoDB" id="9770528at2"/>
<organism evidence="4 5">
    <name type="scientific">Clostridium disporicum</name>
    <dbReference type="NCBI Taxonomy" id="84024"/>
    <lineage>
        <taxon>Bacteria</taxon>
        <taxon>Bacillati</taxon>
        <taxon>Bacillota</taxon>
        <taxon>Clostridia</taxon>
        <taxon>Eubacteriales</taxon>
        <taxon>Clostridiaceae</taxon>
        <taxon>Clostridium</taxon>
    </lineage>
</organism>
<dbReference type="Proteomes" id="UP000095594">
    <property type="component" value="Unassembled WGS sequence"/>
</dbReference>
<dbReference type="SUPFAM" id="SSF53474">
    <property type="entry name" value="alpha/beta-Hydrolases"/>
    <property type="match status" value="1"/>
</dbReference>
<name>A0A173ZKK6_9CLOT</name>
<accession>A0A173ZKK6</accession>
<feature type="active site" description="Charge relay system" evidence="1">
    <location>
        <position position="273"/>
    </location>
</feature>
<gene>
    <name evidence="4" type="primary">cah_1</name>
    <name evidence="4" type="ORF">ERS852471_00473</name>
</gene>
<keyword evidence="4" id="KW-0378">Hydrolase</keyword>
<feature type="active site" description="Nucleophile" evidence="1">
    <location>
        <position position="183"/>
    </location>
</feature>
<dbReference type="InterPro" id="IPR039069">
    <property type="entry name" value="CE7"/>
</dbReference>
<feature type="domain" description="Acetyl xylan esterase" evidence="3">
    <location>
        <begin position="1"/>
        <end position="315"/>
    </location>
</feature>
<dbReference type="RefSeq" id="WP_055263525.1">
    <property type="nucleotide sequence ID" value="NZ_CABIXQ010000002.1"/>
</dbReference>
<dbReference type="AlphaFoldDB" id="A0A173ZKK6"/>